<organism evidence="2 3">
    <name type="scientific">Aspergillus keveii</name>
    <dbReference type="NCBI Taxonomy" id="714993"/>
    <lineage>
        <taxon>Eukaryota</taxon>
        <taxon>Fungi</taxon>
        <taxon>Dikarya</taxon>
        <taxon>Ascomycota</taxon>
        <taxon>Pezizomycotina</taxon>
        <taxon>Eurotiomycetes</taxon>
        <taxon>Eurotiomycetidae</taxon>
        <taxon>Eurotiales</taxon>
        <taxon>Aspergillaceae</taxon>
        <taxon>Aspergillus</taxon>
        <taxon>Aspergillus subgen. Nidulantes</taxon>
    </lineage>
</organism>
<name>A0ABR4FGM1_9EURO</name>
<keyword evidence="3" id="KW-1185">Reference proteome</keyword>
<comment type="caution">
    <text evidence="2">The sequence shown here is derived from an EMBL/GenBank/DDBJ whole genome shotgun (WGS) entry which is preliminary data.</text>
</comment>
<feature type="region of interest" description="Disordered" evidence="1">
    <location>
        <begin position="123"/>
        <end position="149"/>
    </location>
</feature>
<proteinExistence type="predicted"/>
<protein>
    <submittedName>
        <fullName evidence="2">Uncharacterized protein</fullName>
    </submittedName>
</protein>
<reference evidence="2 3" key="1">
    <citation type="submission" date="2024-07" db="EMBL/GenBank/DDBJ databases">
        <title>Section-level genome sequencing and comparative genomics of Aspergillus sections Usti and Cavernicolus.</title>
        <authorList>
            <consortium name="Lawrence Berkeley National Laboratory"/>
            <person name="Nybo J.L."/>
            <person name="Vesth T.C."/>
            <person name="Theobald S."/>
            <person name="Frisvad J.C."/>
            <person name="Larsen T.O."/>
            <person name="Kjaerboelling I."/>
            <person name="Rothschild-Mancinelli K."/>
            <person name="Lyhne E.K."/>
            <person name="Kogle M.E."/>
            <person name="Barry K."/>
            <person name="Clum A."/>
            <person name="Na H."/>
            <person name="Ledsgaard L."/>
            <person name="Lin J."/>
            <person name="Lipzen A."/>
            <person name="Kuo A."/>
            <person name="Riley R."/>
            <person name="Mondo S."/>
            <person name="Labutti K."/>
            <person name="Haridas S."/>
            <person name="Pangalinan J."/>
            <person name="Salamov A.A."/>
            <person name="Simmons B.A."/>
            <person name="Magnuson J.K."/>
            <person name="Chen J."/>
            <person name="Drula E."/>
            <person name="Henrissat B."/>
            <person name="Wiebenga A."/>
            <person name="Lubbers R.J."/>
            <person name="Gomes A.C."/>
            <person name="Makela M.R."/>
            <person name="Stajich J."/>
            <person name="Grigoriev I.V."/>
            <person name="Mortensen U.H."/>
            <person name="De Vries R.P."/>
            <person name="Baker S.E."/>
            <person name="Andersen M.R."/>
        </authorList>
    </citation>
    <scope>NUCLEOTIDE SEQUENCE [LARGE SCALE GENOMIC DNA]</scope>
    <source>
        <strain evidence="2 3">CBS 209.92</strain>
    </source>
</reference>
<dbReference type="EMBL" id="JBFTWV010000457">
    <property type="protein sequence ID" value="KAL2782395.1"/>
    <property type="molecule type" value="Genomic_DNA"/>
</dbReference>
<evidence type="ECO:0000313" key="3">
    <source>
        <dbReference type="Proteomes" id="UP001610563"/>
    </source>
</evidence>
<feature type="compositionally biased region" description="Low complexity" evidence="1">
    <location>
        <begin position="123"/>
        <end position="137"/>
    </location>
</feature>
<accession>A0ABR4FGM1</accession>
<evidence type="ECO:0000313" key="2">
    <source>
        <dbReference type="EMBL" id="KAL2782395.1"/>
    </source>
</evidence>
<gene>
    <name evidence="2" type="ORF">BJX66DRAFT_320848</name>
</gene>
<feature type="region of interest" description="Disordered" evidence="1">
    <location>
        <begin position="63"/>
        <end position="89"/>
    </location>
</feature>
<dbReference type="Proteomes" id="UP001610563">
    <property type="component" value="Unassembled WGS sequence"/>
</dbReference>
<evidence type="ECO:0000256" key="1">
    <source>
        <dbReference type="SAM" id="MobiDB-lite"/>
    </source>
</evidence>
<feature type="compositionally biased region" description="Low complexity" evidence="1">
    <location>
        <begin position="64"/>
        <end position="75"/>
    </location>
</feature>
<sequence length="420" mass="46181">MDLFSFGSSKRNISGYGAFGSDSNGQNFGGQFDLFGTGPTPLERMLQESWSPRTRELLDMRLEPSQTSSFQTSSPWKQEIGTSLIPGPSFSSSSRFMDVESDQGLSQYPLPLQSALLKPKLSLSPSSPLSGKSPTPSAIADHLHFPTHPPNLIQPKTETMFLGGPSLDDITIPNSFNLARNVTLDNIFLVERISGDLIYRFEKKPDCPRHAVSKPTISLTIKNANFQITEDTLTSHIPLYTFAEYSANGQLNRVCRTSLNTGSRFDNNIPLEHNHTDAVICQKGDCPVANSWYNLSYLTLESKVTHGSGLTSANATYHCRPHPKDSPSFSVGVKHQFQGLGGTHEAGVSYNSGAIHHSRSHYKKDPSISVGVKHQFQGLGGTHEVGVNYKQPLSTQPREQGIFEVAFKSLFNLLDPNKRL</sequence>